<dbReference type="Proteomes" id="UP000297598">
    <property type="component" value="Unassembled WGS sequence"/>
</dbReference>
<evidence type="ECO:0000256" key="3">
    <source>
        <dbReference type="ARBA" id="ARBA00013109"/>
    </source>
</evidence>
<reference evidence="12 14" key="2">
    <citation type="submission" date="2019-04" db="EMBL/GenBank/DDBJ databases">
        <title>Genomic characterization of Staphylococcus petrasii strains.</title>
        <authorList>
            <person name="Vrbovska V."/>
            <person name="Kovarovic V."/>
            <person name="Maslanova I."/>
            <person name="Indrakova A."/>
            <person name="Petras P."/>
            <person name="Sedo O."/>
            <person name="Svec P."/>
            <person name="Fisarova L."/>
            <person name="Sedlacek I."/>
            <person name="Doskar J."/>
            <person name="Pantucek R."/>
        </authorList>
    </citation>
    <scope>NUCLEOTIDE SEQUENCE [LARGE SCALE GENOMIC DNA]</scope>
    <source>
        <strain evidence="12 14">P5404</strain>
    </source>
</reference>
<evidence type="ECO:0000313" key="14">
    <source>
        <dbReference type="Proteomes" id="UP000297598"/>
    </source>
</evidence>
<dbReference type="InterPro" id="IPR003754">
    <property type="entry name" value="4pyrrol_synth_uPrphyn_synth"/>
</dbReference>
<evidence type="ECO:0000256" key="1">
    <source>
        <dbReference type="ARBA" id="ARBA00004772"/>
    </source>
</evidence>
<dbReference type="SUPFAM" id="SSF69618">
    <property type="entry name" value="HemD-like"/>
    <property type="match status" value="1"/>
</dbReference>
<dbReference type="UniPathway" id="UPA00251">
    <property type="reaction ID" value="UER00320"/>
</dbReference>
<dbReference type="EC" id="4.2.1.75" evidence="3 9"/>
<dbReference type="InterPro" id="IPR036108">
    <property type="entry name" value="4pyrrol_syn_uPrphyn_synt_sf"/>
</dbReference>
<dbReference type="PANTHER" id="PTHR38042:SF1">
    <property type="entry name" value="UROPORPHYRINOGEN-III SYNTHASE, CHLOROPLASTIC"/>
    <property type="match status" value="1"/>
</dbReference>
<comment type="pathway">
    <text evidence="1 9">Porphyrin-containing compound metabolism; protoporphyrin-IX biosynthesis; coproporphyrinogen-III from 5-aminolevulinate: step 3/4.</text>
</comment>
<feature type="domain" description="Tetrapyrrole biosynthesis uroporphyrinogen III synthase" evidence="10">
    <location>
        <begin position="18"/>
        <end position="214"/>
    </location>
</feature>
<evidence type="ECO:0000256" key="9">
    <source>
        <dbReference type="RuleBase" id="RU366031"/>
    </source>
</evidence>
<dbReference type="EMBL" id="SRLS01000008">
    <property type="protein sequence ID" value="TGE17490.1"/>
    <property type="molecule type" value="Genomic_DNA"/>
</dbReference>
<dbReference type="InterPro" id="IPR039793">
    <property type="entry name" value="UROS/Hem4"/>
</dbReference>
<organism evidence="11 13">
    <name type="scientific">Staphylococcus petrasii</name>
    <dbReference type="NCBI Taxonomy" id="1276936"/>
    <lineage>
        <taxon>Bacteria</taxon>
        <taxon>Bacillati</taxon>
        <taxon>Bacillota</taxon>
        <taxon>Bacilli</taxon>
        <taxon>Bacillales</taxon>
        <taxon>Staphylococcaceae</taxon>
        <taxon>Staphylococcus</taxon>
    </lineage>
</organism>
<keyword evidence="5 9" id="KW-0627">Porphyrin biosynthesis</keyword>
<dbReference type="Pfam" id="PF02602">
    <property type="entry name" value="HEM4"/>
    <property type="match status" value="1"/>
</dbReference>
<dbReference type="Proteomes" id="UP000254047">
    <property type="component" value="Unassembled WGS sequence"/>
</dbReference>
<comment type="similarity">
    <text evidence="2 9">Belongs to the uroporphyrinogen-III synthase family.</text>
</comment>
<evidence type="ECO:0000313" key="13">
    <source>
        <dbReference type="Proteomes" id="UP000254047"/>
    </source>
</evidence>
<evidence type="ECO:0000256" key="8">
    <source>
        <dbReference type="ARBA" id="ARBA00048617"/>
    </source>
</evidence>
<keyword evidence="14" id="KW-1185">Reference proteome</keyword>
<evidence type="ECO:0000313" key="11">
    <source>
        <dbReference type="EMBL" id="SUM44019.1"/>
    </source>
</evidence>
<sequence>MKPVIVMTQTSKIQSDLVEIVHKPFIQIQPLEIDARLLQNNYDWLIFTSKNAVSLFQPYMDKLQVKHIAVIGTKTAQLCRDLNINVDFVPEDFSQEGLLNDLKIQGQKVLIPSSAQARPKLQQQLTINNDVVKIDLYKPIPHKKNIHDVINMINNNEIEALTFSSSSAVRYYFNEGLPSDFNQYYAIGHQTADTLREYGIEPYIADKQTAEALINKVIESRNK</sequence>
<dbReference type="Gene3D" id="3.40.50.10090">
    <property type="match status" value="2"/>
</dbReference>
<dbReference type="RefSeq" id="WP_103298246.1">
    <property type="nucleotide sequence ID" value="NZ_JALCXZ010000004.1"/>
</dbReference>
<comment type="function">
    <text evidence="6 9">Catalyzes cyclization of the linear tetrapyrrole, hydroxymethylbilane, to the macrocyclic uroporphyrinogen III.</text>
</comment>
<evidence type="ECO:0000256" key="2">
    <source>
        <dbReference type="ARBA" id="ARBA00008133"/>
    </source>
</evidence>
<evidence type="ECO:0000256" key="6">
    <source>
        <dbReference type="ARBA" id="ARBA00037589"/>
    </source>
</evidence>
<dbReference type="AlphaFoldDB" id="A0A380FYP6"/>
<protein>
    <recommendedName>
        <fullName evidence="7 9">Uroporphyrinogen-III synthase</fullName>
        <ecNumber evidence="3 9">4.2.1.75</ecNumber>
    </recommendedName>
</protein>
<proteinExistence type="inferred from homology"/>
<keyword evidence="4 9" id="KW-0456">Lyase</keyword>
<evidence type="ECO:0000256" key="5">
    <source>
        <dbReference type="ARBA" id="ARBA00023244"/>
    </source>
</evidence>
<comment type="catalytic activity">
    <reaction evidence="8 9">
        <text>hydroxymethylbilane = uroporphyrinogen III + H2O</text>
        <dbReference type="Rhea" id="RHEA:18965"/>
        <dbReference type="ChEBI" id="CHEBI:15377"/>
        <dbReference type="ChEBI" id="CHEBI:57308"/>
        <dbReference type="ChEBI" id="CHEBI:57845"/>
        <dbReference type="EC" id="4.2.1.75"/>
    </reaction>
</comment>
<evidence type="ECO:0000259" key="10">
    <source>
        <dbReference type="Pfam" id="PF02602"/>
    </source>
</evidence>
<dbReference type="GO" id="GO:0006780">
    <property type="term" value="P:uroporphyrinogen III biosynthetic process"/>
    <property type="evidence" value="ECO:0007669"/>
    <property type="project" value="UniProtKB-UniRule"/>
</dbReference>
<evidence type="ECO:0000313" key="12">
    <source>
        <dbReference type="EMBL" id="TGE17490.1"/>
    </source>
</evidence>
<dbReference type="EMBL" id="UHDO01000001">
    <property type="protein sequence ID" value="SUM44019.1"/>
    <property type="molecule type" value="Genomic_DNA"/>
</dbReference>
<dbReference type="CDD" id="cd06578">
    <property type="entry name" value="HemD"/>
    <property type="match status" value="1"/>
</dbReference>
<dbReference type="OrthoDB" id="9815856at2"/>
<evidence type="ECO:0000256" key="4">
    <source>
        <dbReference type="ARBA" id="ARBA00023239"/>
    </source>
</evidence>
<accession>A0A380FYP6</accession>
<name>A0A380FYP6_9STAP</name>
<dbReference type="PANTHER" id="PTHR38042">
    <property type="entry name" value="UROPORPHYRINOGEN-III SYNTHASE, CHLOROPLASTIC"/>
    <property type="match status" value="1"/>
</dbReference>
<reference evidence="11 13" key="1">
    <citation type="submission" date="2018-06" db="EMBL/GenBank/DDBJ databases">
        <authorList>
            <consortium name="Pathogen Informatics"/>
            <person name="Doyle S."/>
        </authorList>
    </citation>
    <scope>NUCLEOTIDE SEQUENCE [LARGE SCALE GENOMIC DNA]</scope>
    <source>
        <strain evidence="11 13">NCTC13830</strain>
    </source>
</reference>
<dbReference type="GO" id="GO:0006782">
    <property type="term" value="P:protoporphyrinogen IX biosynthetic process"/>
    <property type="evidence" value="ECO:0007669"/>
    <property type="project" value="UniProtKB-UniRule"/>
</dbReference>
<gene>
    <name evidence="12" type="ORF">BJR09_06745</name>
    <name evidence="11" type="ORF">NCTC13830_01409</name>
</gene>
<evidence type="ECO:0000256" key="7">
    <source>
        <dbReference type="ARBA" id="ARBA00040167"/>
    </source>
</evidence>
<dbReference type="GO" id="GO:0004852">
    <property type="term" value="F:uroporphyrinogen-III synthase activity"/>
    <property type="evidence" value="ECO:0007669"/>
    <property type="project" value="UniProtKB-UniRule"/>
</dbReference>